<dbReference type="Pfam" id="PF00198">
    <property type="entry name" value="2-oxoacid_dh"/>
    <property type="match status" value="1"/>
</dbReference>
<comment type="cofactor">
    <cofactor evidence="1 6">
        <name>(R)-lipoate</name>
        <dbReference type="ChEBI" id="CHEBI:83088"/>
    </cofactor>
</comment>
<evidence type="ECO:0000256" key="4">
    <source>
        <dbReference type="ARBA" id="ARBA00022823"/>
    </source>
</evidence>
<dbReference type="SUPFAM" id="SSF52777">
    <property type="entry name" value="CoA-dependent acyltransferases"/>
    <property type="match status" value="1"/>
</dbReference>
<keyword evidence="4 6" id="KW-0450">Lipoyl</keyword>
<keyword evidence="5 6" id="KW-0012">Acyltransferase</keyword>
<protein>
    <recommendedName>
        <fullName evidence="6">Dihydrolipoamide acetyltransferase component of pyruvate dehydrogenase complex</fullName>
        <ecNumber evidence="6">2.3.1.-</ecNumber>
    </recommendedName>
</protein>
<dbReference type="Pfam" id="PF02817">
    <property type="entry name" value="E3_binding"/>
    <property type="match status" value="1"/>
</dbReference>
<feature type="compositionally biased region" description="Basic and acidic residues" evidence="7">
    <location>
        <begin position="1"/>
        <end position="71"/>
    </location>
</feature>
<feature type="domain" description="Peripheral subunit-binding (PSBD)" evidence="9">
    <location>
        <begin position="303"/>
        <end position="340"/>
    </location>
</feature>
<keyword evidence="3 6" id="KW-0808">Transferase</keyword>
<dbReference type="EC" id="2.3.1.-" evidence="6"/>
<evidence type="ECO:0000256" key="5">
    <source>
        <dbReference type="ARBA" id="ARBA00023315"/>
    </source>
</evidence>
<dbReference type="PROSITE" id="PS50968">
    <property type="entry name" value="BIOTINYL_LIPOYL"/>
    <property type="match status" value="1"/>
</dbReference>
<evidence type="ECO:0000259" key="9">
    <source>
        <dbReference type="PROSITE" id="PS51826"/>
    </source>
</evidence>
<gene>
    <name evidence="10" type="ORF">GA0070562_2572</name>
</gene>
<feature type="region of interest" description="Disordered" evidence="7">
    <location>
        <begin position="160"/>
        <end position="300"/>
    </location>
</feature>
<evidence type="ECO:0000313" key="11">
    <source>
        <dbReference type="Proteomes" id="UP000199405"/>
    </source>
</evidence>
<evidence type="ECO:0000259" key="8">
    <source>
        <dbReference type="PROSITE" id="PS50968"/>
    </source>
</evidence>
<comment type="similarity">
    <text evidence="2 6">Belongs to the 2-oxoacid dehydrogenase family.</text>
</comment>
<accession>A0ABY0KIP9</accession>
<dbReference type="Gene3D" id="4.10.320.10">
    <property type="entry name" value="E3-binding domain"/>
    <property type="match status" value="1"/>
</dbReference>
<dbReference type="PANTHER" id="PTHR43178">
    <property type="entry name" value="DIHYDROLIPOAMIDE ACETYLTRANSFERASE COMPONENT OF PYRUVATE DEHYDROGENASE COMPLEX"/>
    <property type="match status" value="1"/>
</dbReference>
<dbReference type="PROSITE" id="PS51826">
    <property type="entry name" value="PSBD"/>
    <property type="match status" value="1"/>
</dbReference>
<dbReference type="EMBL" id="FMCQ01000002">
    <property type="protein sequence ID" value="SCE77403.1"/>
    <property type="molecule type" value="Genomic_DNA"/>
</dbReference>
<dbReference type="InterPro" id="IPR050743">
    <property type="entry name" value="2-oxoacid_DH_E2_comp"/>
</dbReference>
<dbReference type="Gene3D" id="2.40.50.100">
    <property type="match status" value="1"/>
</dbReference>
<evidence type="ECO:0000256" key="7">
    <source>
        <dbReference type="SAM" id="MobiDB-lite"/>
    </source>
</evidence>
<organism evidence="10 11">
    <name type="scientific">Micromonospora tulbaghiae</name>
    <dbReference type="NCBI Taxonomy" id="479978"/>
    <lineage>
        <taxon>Bacteria</taxon>
        <taxon>Bacillati</taxon>
        <taxon>Actinomycetota</taxon>
        <taxon>Actinomycetes</taxon>
        <taxon>Micromonosporales</taxon>
        <taxon>Micromonosporaceae</taxon>
        <taxon>Micromonospora</taxon>
    </lineage>
</organism>
<feature type="compositionally biased region" description="Basic and acidic residues" evidence="7">
    <location>
        <begin position="164"/>
        <end position="176"/>
    </location>
</feature>
<evidence type="ECO:0000256" key="1">
    <source>
        <dbReference type="ARBA" id="ARBA00001938"/>
    </source>
</evidence>
<feature type="region of interest" description="Disordered" evidence="7">
    <location>
        <begin position="1"/>
        <end position="76"/>
    </location>
</feature>
<dbReference type="Gene3D" id="3.30.559.10">
    <property type="entry name" value="Chloramphenicol acetyltransferase-like domain"/>
    <property type="match status" value="1"/>
</dbReference>
<dbReference type="InterPro" id="IPR036625">
    <property type="entry name" value="E3-bd_dom_sf"/>
</dbReference>
<evidence type="ECO:0000313" key="10">
    <source>
        <dbReference type="EMBL" id="SCE77403.1"/>
    </source>
</evidence>
<sequence>MSERTERSEGREAMPGRHGMSERTERSEGREAMPGRHGMSERTERSEGREAMPGRHGMSERTERSEGREAMPGRNGMTAAIGTRDFLLPDLGEGLSEAEIVEWRVAVGDVVTVDQTVVEVETAKAVVDVPCPYAGRVVALHGAAGEVRPVGQPLITIAPLDDAPDPHATYREEERAGSGNVLIGYGTGHGGSGRRRRRPRLALAPEPGAPASADAAAVTGSASGPAAVTGSPVSAGSVPAGSPAPAGPAAASGSPAPAGSAPEGSPALASPVPAGSPARGGVSASADGTAEPAPAGGPSAPLVISPIVRRLAKEHGIDLASLRGTGPGGVIRRADLDAAVAAPAPAARLTAVPDAPAAHVGLAPAGDGDTVIPLTGIRKVIADKLSRSRREIPEVTIWVDVDATGLLETRAAINAATPDAPVSILALLARICLSGLRRYPQLNAHVDTEGQRIVQSAGVHLGIAAQTERGLVVPVVRDAQRLTTRELAAALAETTAAARAGTLPPARLTGGTFTLNNYGVFGVDGSTPIINHPEAALLGVGRIVDKPWVVDGQLAVRKVTQISLTFDHRVCDGGVAGGFLRHVADCVEQPALLVANV</sequence>
<evidence type="ECO:0000256" key="2">
    <source>
        <dbReference type="ARBA" id="ARBA00007317"/>
    </source>
</evidence>
<dbReference type="InterPro" id="IPR001078">
    <property type="entry name" value="2-oxoacid_DH_actylTfrase"/>
</dbReference>
<dbReference type="CDD" id="cd06849">
    <property type="entry name" value="lipoyl_domain"/>
    <property type="match status" value="1"/>
</dbReference>
<reference evidence="10 11" key="1">
    <citation type="submission" date="2016-06" db="EMBL/GenBank/DDBJ databases">
        <authorList>
            <person name="Varghese N."/>
            <person name="Submissions Spin"/>
        </authorList>
    </citation>
    <scope>NUCLEOTIDE SEQUENCE [LARGE SCALE GENOMIC DNA]</scope>
    <source>
        <strain evidence="10 11">DSM 45142</strain>
    </source>
</reference>
<dbReference type="Proteomes" id="UP000199405">
    <property type="component" value="Unassembled WGS sequence"/>
</dbReference>
<name>A0ABY0KIP9_9ACTN</name>
<dbReference type="InterPro" id="IPR000089">
    <property type="entry name" value="Biotin_lipoyl"/>
</dbReference>
<dbReference type="InterPro" id="IPR011053">
    <property type="entry name" value="Single_hybrid_motif"/>
</dbReference>
<keyword evidence="10" id="KW-0670">Pyruvate</keyword>
<dbReference type="SUPFAM" id="SSF47005">
    <property type="entry name" value="Peripheral subunit-binding domain of 2-oxo acid dehydrogenase complex"/>
    <property type="match status" value="1"/>
</dbReference>
<dbReference type="PANTHER" id="PTHR43178:SF5">
    <property type="entry name" value="LIPOAMIDE ACYLTRANSFERASE COMPONENT OF BRANCHED-CHAIN ALPHA-KETO ACID DEHYDROGENASE COMPLEX, MITOCHONDRIAL"/>
    <property type="match status" value="1"/>
</dbReference>
<feature type="domain" description="Lipoyl-binding" evidence="8">
    <location>
        <begin position="83"/>
        <end position="158"/>
    </location>
</feature>
<feature type="compositionally biased region" description="Low complexity" evidence="7">
    <location>
        <begin position="201"/>
        <end position="271"/>
    </location>
</feature>
<evidence type="ECO:0000256" key="3">
    <source>
        <dbReference type="ARBA" id="ARBA00022679"/>
    </source>
</evidence>
<dbReference type="InterPro" id="IPR023213">
    <property type="entry name" value="CAT-like_dom_sf"/>
</dbReference>
<keyword evidence="11" id="KW-1185">Reference proteome</keyword>
<dbReference type="Pfam" id="PF00364">
    <property type="entry name" value="Biotin_lipoyl"/>
    <property type="match status" value="1"/>
</dbReference>
<dbReference type="SUPFAM" id="SSF51230">
    <property type="entry name" value="Single hybrid motif"/>
    <property type="match status" value="1"/>
</dbReference>
<evidence type="ECO:0000256" key="6">
    <source>
        <dbReference type="RuleBase" id="RU003423"/>
    </source>
</evidence>
<dbReference type="InterPro" id="IPR003016">
    <property type="entry name" value="2-oxoA_DH_lipoyl-BS"/>
</dbReference>
<dbReference type="InterPro" id="IPR004167">
    <property type="entry name" value="PSBD"/>
</dbReference>
<comment type="caution">
    <text evidence="10">The sequence shown here is derived from an EMBL/GenBank/DDBJ whole genome shotgun (WGS) entry which is preliminary data.</text>
</comment>
<feature type="compositionally biased region" description="Low complexity" evidence="7">
    <location>
        <begin position="286"/>
        <end position="300"/>
    </location>
</feature>
<proteinExistence type="inferred from homology"/>
<dbReference type="PROSITE" id="PS00189">
    <property type="entry name" value="LIPOYL"/>
    <property type="match status" value="1"/>
</dbReference>